<dbReference type="NCBIfam" id="TIGR02244">
    <property type="entry name" value="HAD-IG-Ncltidse"/>
    <property type="match status" value="1"/>
</dbReference>
<sequence length="543" mass="63412">MATQLFKTVRWPLFYKHLKLHKNGQNYPFGKTYLSDVSSCSNKEFMLTRYNDLKKLIEDDHEQICNVDPKAVFAINQINLGEVKVYGFDYDYTLAQYADIMQDFIYEAATKILVQKHHFPRDLLNLAYIPKFCIRGLHYDIQRSLLMKVDICNMIQLGTVYKGLRKLEDDEVKMVFSGSRHIPKTIIDQSYAGGDNLRQLMDIFSMPEIMLLANAVHYFTERNIVYDPRILFESVQDSVRSVHTSGLLYGEVQDKISKYLVRNSLTDLFNYLTSSGKKLFLITNSNFSFVNRGMEHLIGSGWQDAFDIVIVQAKKPRFFQEKLRPFKRVILDNSPDMQISWDRVHEFKKGEVYCEGCIEELMKLSGWAGNEVLYFGDQIYADLSDLTYAYGWRTGAVIPELEEEIAIMNTKLFGKSVIWLQTLERLLERMQIYRDAESQQVLRDWLNERDDLKVIVKEIFNPHFGSVFRSHLSASFFTGRLCRIADIYTSRVTNLLHYYPNHFFFPVRGTLAHEHIISLAYQHDGFDYAIERALRDKRSGVPK</sequence>
<comment type="caution">
    <text evidence="5">The sequence shown here is derived from an EMBL/GenBank/DDBJ whole genome shotgun (WGS) entry which is preliminary data.</text>
</comment>
<dbReference type="InterPro" id="IPR008380">
    <property type="entry name" value="HAD-SF_hydro_IG_5-nucl"/>
</dbReference>
<dbReference type="Gene3D" id="3.40.50.1000">
    <property type="entry name" value="HAD superfamily/HAD-like"/>
    <property type="match status" value="1"/>
</dbReference>
<name>A0ABP0F636_CLALP</name>
<dbReference type="PANTHER" id="PTHR12103:SF12">
    <property type="entry name" value="FI20020P1"/>
    <property type="match status" value="1"/>
</dbReference>
<dbReference type="Proteomes" id="UP001642483">
    <property type="component" value="Unassembled WGS sequence"/>
</dbReference>
<dbReference type="EMBL" id="CAWYQH010000002">
    <property type="protein sequence ID" value="CAK8673890.1"/>
    <property type="molecule type" value="Genomic_DNA"/>
</dbReference>
<organism evidence="5 6">
    <name type="scientific">Clavelina lepadiformis</name>
    <name type="common">Light-bulb sea squirt</name>
    <name type="synonym">Ascidia lepadiformis</name>
    <dbReference type="NCBI Taxonomy" id="159417"/>
    <lineage>
        <taxon>Eukaryota</taxon>
        <taxon>Metazoa</taxon>
        <taxon>Chordata</taxon>
        <taxon>Tunicata</taxon>
        <taxon>Ascidiacea</taxon>
        <taxon>Aplousobranchia</taxon>
        <taxon>Clavelinidae</taxon>
        <taxon>Clavelina</taxon>
    </lineage>
</organism>
<evidence type="ECO:0000256" key="3">
    <source>
        <dbReference type="ARBA" id="ARBA00022801"/>
    </source>
</evidence>
<accession>A0ABP0F636</accession>
<evidence type="ECO:0000313" key="6">
    <source>
        <dbReference type="Proteomes" id="UP001642483"/>
    </source>
</evidence>
<gene>
    <name evidence="5" type="ORF">CVLEPA_LOCUS3630</name>
</gene>
<proteinExistence type="inferred from homology"/>
<dbReference type="Pfam" id="PF05761">
    <property type="entry name" value="5_nucleotid"/>
    <property type="match status" value="1"/>
</dbReference>
<keyword evidence="4" id="KW-0460">Magnesium</keyword>
<keyword evidence="6" id="KW-1185">Reference proteome</keyword>
<evidence type="ECO:0008006" key="7">
    <source>
        <dbReference type="Google" id="ProtNLM"/>
    </source>
</evidence>
<comment type="similarity">
    <text evidence="1">Belongs to the 5'(3')-deoxyribonucleotidase family.</text>
</comment>
<dbReference type="InterPro" id="IPR036412">
    <property type="entry name" value="HAD-like_sf"/>
</dbReference>
<dbReference type="SUPFAM" id="SSF56784">
    <property type="entry name" value="HAD-like"/>
    <property type="match status" value="1"/>
</dbReference>
<evidence type="ECO:0000256" key="2">
    <source>
        <dbReference type="ARBA" id="ARBA00022723"/>
    </source>
</evidence>
<keyword evidence="3" id="KW-0378">Hydrolase</keyword>
<evidence type="ECO:0000256" key="4">
    <source>
        <dbReference type="ARBA" id="ARBA00022842"/>
    </source>
</evidence>
<protein>
    <recommendedName>
        <fullName evidence="7">5'-nucleotidase domain-containing protein 3</fullName>
    </recommendedName>
</protein>
<reference evidence="5 6" key="1">
    <citation type="submission" date="2024-02" db="EMBL/GenBank/DDBJ databases">
        <authorList>
            <person name="Daric V."/>
            <person name="Darras S."/>
        </authorList>
    </citation>
    <scope>NUCLEOTIDE SEQUENCE [LARGE SCALE GENOMIC DNA]</scope>
</reference>
<keyword evidence="2" id="KW-0479">Metal-binding</keyword>
<dbReference type="InterPro" id="IPR023214">
    <property type="entry name" value="HAD_sf"/>
</dbReference>
<evidence type="ECO:0000313" key="5">
    <source>
        <dbReference type="EMBL" id="CAK8673890.1"/>
    </source>
</evidence>
<dbReference type="PANTHER" id="PTHR12103">
    <property type="entry name" value="5'-NUCLEOTIDASE DOMAIN-CONTAINING"/>
    <property type="match status" value="1"/>
</dbReference>
<evidence type="ECO:0000256" key="1">
    <source>
        <dbReference type="ARBA" id="ARBA00009589"/>
    </source>
</evidence>